<proteinExistence type="predicted"/>
<reference evidence="2 3" key="1">
    <citation type="submission" date="2018-03" db="EMBL/GenBank/DDBJ databases">
        <title>The uncultured portion of the human microbiome is neutrally assembled.</title>
        <authorList>
            <person name="Jeraldo P."/>
            <person name="Boardman L."/>
            <person name="White B.A."/>
            <person name="Nelson H."/>
            <person name="Goldenfeld N."/>
            <person name="Chia N."/>
        </authorList>
    </citation>
    <scope>NUCLEOTIDE SEQUENCE [LARGE SCALE GENOMIC DNA]</scope>
    <source>
        <strain evidence="2">CIM:MAG 903</strain>
    </source>
</reference>
<protein>
    <submittedName>
        <fullName evidence="2">Sporulation protein YunB</fullName>
    </submittedName>
</protein>
<organism evidence="2 3">
    <name type="scientific">Clostridium cadaveris</name>
    <dbReference type="NCBI Taxonomy" id="1529"/>
    <lineage>
        <taxon>Bacteria</taxon>
        <taxon>Bacillati</taxon>
        <taxon>Bacillota</taxon>
        <taxon>Clostridia</taxon>
        <taxon>Eubacteriales</taxon>
        <taxon>Clostridiaceae</taxon>
        <taxon>Clostridium</taxon>
    </lineage>
</organism>
<keyword evidence="1" id="KW-0812">Transmembrane</keyword>
<dbReference type="PIRSF" id="PIRSF021383">
    <property type="entry name" value="YunB"/>
    <property type="match status" value="1"/>
</dbReference>
<sequence>MIKLITLIFLRSDILKKIRGSINSKYLAISIILTIVVAFNVFLYVFDKNVMPRAMELGSADMRAKAIYIINSNVQKLFKDDNIKYEDMVKIDRDKDGNIIMMQTNTVKMNTLASEIALNTQDDLREFGALGFKIPIGYVVNNNIIAHYGPKITINMRPIEDIKISYSSEFESAGINQTRHKIYLIAETKIMLNTPLLSRDEAIRTEIPILENIIVGKVPETSINIDGK</sequence>
<name>A0A316M5M1_9CLOT</name>
<comment type="caution">
    <text evidence="2">The sequence shown here is derived from an EMBL/GenBank/DDBJ whole genome shotgun (WGS) entry which is preliminary data.</text>
</comment>
<dbReference type="InterPro" id="IPR014197">
    <property type="entry name" value="Sporulation_prot_YunB"/>
</dbReference>
<dbReference type="Pfam" id="PF09560">
    <property type="entry name" value="Spore_YunB"/>
    <property type="match status" value="1"/>
</dbReference>
<keyword evidence="1" id="KW-1133">Transmembrane helix</keyword>
<feature type="transmembrane region" description="Helical" evidence="1">
    <location>
        <begin position="26"/>
        <end position="46"/>
    </location>
</feature>
<evidence type="ECO:0000256" key="1">
    <source>
        <dbReference type="SAM" id="Phobius"/>
    </source>
</evidence>
<dbReference type="EMBL" id="QAMZ01000043">
    <property type="protein sequence ID" value="PWL52958.1"/>
    <property type="molecule type" value="Genomic_DNA"/>
</dbReference>
<evidence type="ECO:0000313" key="2">
    <source>
        <dbReference type="EMBL" id="PWL52958.1"/>
    </source>
</evidence>
<gene>
    <name evidence="2" type="primary">yunB</name>
    <name evidence="2" type="ORF">DBY38_08770</name>
</gene>
<dbReference type="OrthoDB" id="1649278at2"/>
<dbReference type="NCBIfam" id="TIGR02832">
    <property type="entry name" value="spo_yunB"/>
    <property type="match status" value="1"/>
</dbReference>
<evidence type="ECO:0000313" key="3">
    <source>
        <dbReference type="Proteomes" id="UP000246114"/>
    </source>
</evidence>
<keyword evidence="1" id="KW-0472">Membrane</keyword>
<dbReference type="AlphaFoldDB" id="A0A316M5M1"/>
<dbReference type="Proteomes" id="UP000246114">
    <property type="component" value="Unassembled WGS sequence"/>
</dbReference>
<accession>A0A316M5M1</accession>